<dbReference type="GO" id="GO:0016020">
    <property type="term" value="C:membrane"/>
    <property type="evidence" value="ECO:0007669"/>
    <property type="project" value="InterPro"/>
</dbReference>
<dbReference type="AlphaFoldDB" id="A0A494Z5K4"/>
<dbReference type="GO" id="GO:0046872">
    <property type="term" value="F:metal ion binding"/>
    <property type="evidence" value="ECO:0007669"/>
    <property type="project" value="UniProtKB-KW"/>
</dbReference>
<dbReference type="EMBL" id="RBZO01000003">
    <property type="protein sequence ID" value="RKQ17847.1"/>
    <property type="molecule type" value="Genomic_DNA"/>
</dbReference>
<keyword evidence="5" id="KW-0812">Transmembrane</keyword>
<gene>
    <name evidence="6" type="ORF">D8M05_02885</name>
</gene>
<evidence type="ECO:0000256" key="4">
    <source>
        <dbReference type="PIRSR" id="PIRSR600829-4"/>
    </source>
</evidence>
<feature type="binding site" evidence="3">
    <location>
        <position position="76"/>
    </location>
    <ligand>
        <name>ATP</name>
        <dbReference type="ChEBI" id="CHEBI:30616"/>
    </ligand>
</feature>
<feature type="binding site" evidence="3">
    <location>
        <begin position="94"/>
        <end position="95"/>
    </location>
    <ligand>
        <name>ATP</name>
        <dbReference type="ChEBI" id="CHEBI:30616"/>
    </ligand>
</feature>
<feature type="transmembrane region" description="Helical" evidence="5">
    <location>
        <begin position="55"/>
        <end position="75"/>
    </location>
</feature>
<dbReference type="GO" id="GO:0005524">
    <property type="term" value="F:ATP binding"/>
    <property type="evidence" value="ECO:0007669"/>
    <property type="project" value="UniProtKB-KW"/>
</dbReference>
<dbReference type="Gene3D" id="1.10.3830.10">
    <property type="entry name" value="Diacylglycerol kinase (DAGK) domain"/>
    <property type="match status" value="1"/>
</dbReference>
<feature type="binding site" evidence="4">
    <location>
        <position position="76"/>
    </location>
    <ligand>
        <name>a divalent metal cation</name>
        <dbReference type="ChEBI" id="CHEBI:60240"/>
    </ligand>
</feature>
<evidence type="ECO:0000256" key="5">
    <source>
        <dbReference type="SAM" id="Phobius"/>
    </source>
</evidence>
<comment type="cofactor">
    <cofactor evidence="4">
        <name>Mg(2+)</name>
        <dbReference type="ChEBI" id="CHEBI:18420"/>
    </cofactor>
    <text evidence="4">Mn(2+), Zn(2+), Cd(2+) and Co(2+) support activity to lesser extents.</text>
</comment>
<dbReference type="PANTHER" id="PTHR34299">
    <property type="entry name" value="DIACYLGLYCEROL KINASE"/>
    <property type="match status" value="1"/>
</dbReference>
<keyword evidence="4" id="KW-0479">Metal-binding</keyword>
<evidence type="ECO:0000256" key="2">
    <source>
        <dbReference type="PIRSR" id="PIRSR600829-2"/>
    </source>
</evidence>
<feature type="binding site" evidence="3">
    <location>
        <position position="28"/>
    </location>
    <ligand>
        <name>ATP</name>
        <dbReference type="ChEBI" id="CHEBI:30616"/>
    </ligand>
</feature>
<dbReference type="Pfam" id="PF01219">
    <property type="entry name" value="DAGK_prokar"/>
    <property type="match status" value="1"/>
</dbReference>
<feature type="binding site" evidence="3">
    <location>
        <begin position="85"/>
        <end position="87"/>
    </location>
    <ligand>
        <name>ATP</name>
        <dbReference type="ChEBI" id="CHEBI:30616"/>
    </ligand>
</feature>
<feature type="active site" description="Proton acceptor" evidence="1">
    <location>
        <position position="69"/>
    </location>
</feature>
<feature type="binding site" evidence="4">
    <location>
        <position position="28"/>
    </location>
    <ligand>
        <name>a divalent metal cation</name>
        <dbReference type="ChEBI" id="CHEBI:60240"/>
    </ligand>
</feature>
<comment type="caution">
    <text evidence="6">The sequence shown here is derived from an EMBL/GenBank/DDBJ whole genome shotgun (WGS) entry which is preliminary data.</text>
</comment>
<feature type="transmembrane region" description="Helical" evidence="5">
    <location>
        <begin position="96"/>
        <end position="117"/>
    </location>
</feature>
<dbReference type="CDD" id="cd14265">
    <property type="entry name" value="UDPK_IM_like"/>
    <property type="match status" value="1"/>
</dbReference>
<dbReference type="GO" id="GO:0016301">
    <property type="term" value="F:kinase activity"/>
    <property type="evidence" value="ECO:0007669"/>
    <property type="project" value="UniProtKB-KW"/>
</dbReference>
<evidence type="ECO:0000313" key="6">
    <source>
        <dbReference type="EMBL" id="RKQ17847.1"/>
    </source>
</evidence>
<evidence type="ECO:0000256" key="3">
    <source>
        <dbReference type="PIRSR" id="PIRSR600829-3"/>
    </source>
</evidence>
<keyword evidence="5" id="KW-0472">Membrane</keyword>
<organism evidence="6 7">
    <name type="scientific">Oceanobacillus bengalensis</name>
    <dbReference type="NCBI Taxonomy" id="1435466"/>
    <lineage>
        <taxon>Bacteria</taxon>
        <taxon>Bacillati</taxon>
        <taxon>Bacillota</taxon>
        <taxon>Bacilli</taxon>
        <taxon>Bacillales</taxon>
        <taxon>Bacillaceae</taxon>
        <taxon>Oceanobacillus</taxon>
    </lineage>
</organism>
<dbReference type="GO" id="GO:0008654">
    <property type="term" value="P:phospholipid biosynthetic process"/>
    <property type="evidence" value="ECO:0007669"/>
    <property type="project" value="InterPro"/>
</dbReference>
<keyword evidence="4" id="KW-0460">Magnesium</keyword>
<protein>
    <submittedName>
        <fullName evidence="6">Diacylglycerol kinase family protein</fullName>
    </submittedName>
</protein>
<proteinExistence type="predicted"/>
<accession>A0A494Z5K4</accession>
<name>A0A494Z5K4_9BACI</name>
<dbReference type="Proteomes" id="UP000281813">
    <property type="component" value="Unassembled WGS sequence"/>
</dbReference>
<dbReference type="PANTHER" id="PTHR34299:SF1">
    <property type="entry name" value="DIACYLGLYCEROL KINASE"/>
    <property type="match status" value="1"/>
</dbReference>
<dbReference type="InterPro" id="IPR033717">
    <property type="entry name" value="UDPK"/>
</dbReference>
<keyword evidence="3" id="KW-0547">Nucleotide-binding</keyword>
<evidence type="ECO:0000313" key="7">
    <source>
        <dbReference type="Proteomes" id="UP000281813"/>
    </source>
</evidence>
<dbReference type="InterPro" id="IPR000829">
    <property type="entry name" value="DAGK"/>
</dbReference>
<keyword evidence="5" id="KW-1133">Transmembrane helix</keyword>
<keyword evidence="6" id="KW-0808">Transferase</keyword>
<evidence type="ECO:0000256" key="1">
    <source>
        <dbReference type="PIRSR" id="PIRSR600829-1"/>
    </source>
</evidence>
<feature type="transmembrane region" description="Helical" evidence="5">
    <location>
        <begin position="31"/>
        <end position="49"/>
    </location>
</feature>
<keyword evidence="3" id="KW-0067">ATP-binding</keyword>
<sequence length="124" mass="13971">MNLVLKGKKRRIGFIHAWNGLEQVFKTELNFRIHLFAALFVFIAGLIVKLSTLEWAIIVLVVGQVLVTEVINSVMERMVDYFKPEIHPQAKFIKDVAAGAVLVAAITAVIIGLIIFIPKIYHLF</sequence>
<feature type="binding site" evidence="2">
    <location>
        <position position="69"/>
    </location>
    <ligand>
        <name>substrate</name>
    </ligand>
</feature>
<keyword evidence="6" id="KW-0418">Kinase</keyword>
<dbReference type="OrthoDB" id="9789934at2"/>
<keyword evidence="7" id="KW-1185">Reference proteome</keyword>
<reference evidence="6 7" key="1">
    <citation type="journal article" date="2015" name="Antonie Van Leeuwenhoek">
        <title>Oceanobacillus bengalensis sp. nov., a bacterium isolated from seawater of the Bay of Bengal.</title>
        <authorList>
            <person name="Yongchang O."/>
            <person name="Xiang W."/>
            <person name="Wang G."/>
        </authorList>
    </citation>
    <scope>NUCLEOTIDE SEQUENCE [LARGE SCALE GENOMIC DNA]</scope>
    <source>
        <strain evidence="6 7">MCCC 1K00260</strain>
    </source>
</reference>